<protein>
    <recommendedName>
        <fullName evidence="5 6">Cell division protein FtsA</fullName>
    </recommendedName>
</protein>
<evidence type="ECO:0000313" key="8">
    <source>
        <dbReference type="EMBL" id="MDA5195083.1"/>
    </source>
</evidence>
<keyword evidence="9" id="KW-1185">Reference proteome</keyword>
<evidence type="ECO:0000256" key="1">
    <source>
        <dbReference type="ARBA" id="ARBA00022475"/>
    </source>
</evidence>
<dbReference type="PIRSF" id="PIRSF003101">
    <property type="entry name" value="FtsA"/>
    <property type="match status" value="1"/>
</dbReference>
<dbReference type="SMART" id="SM00842">
    <property type="entry name" value="FtsA"/>
    <property type="match status" value="1"/>
</dbReference>
<evidence type="ECO:0000256" key="6">
    <source>
        <dbReference type="PIRNR" id="PIRNR003101"/>
    </source>
</evidence>
<reference evidence="8" key="1">
    <citation type="submission" date="2022-08" db="EMBL/GenBank/DDBJ databases">
        <authorList>
            <person name="Vandamme P."/>
            <person name="Hettiarachchi A."/>
            <person name="Peeters C."/>
            <person name="Cnockaert M."/>
            <person name="Carlier A."/>
        </authorList>
    </citation>
    <scope>NUCLEOTIDE SEQUENCE</scope>
    <source>
        <strain evidence="8">LMG 31809</strain>
    </source>
</reference>
<feature type="domain" description="SHS2" evidence="7">
    <location>
        <begin position="9"/>
        <end position="195"/>
    </location>
</feature>
<dbReference type="InterPro" id="IPR050696">
    <property type="entry name" value="FtsA/MreB"/>
</dbReference>
<proteinExistence type="inferred from homology"/>
<organism evidence="8 9">
    <name type="scientific">Govanella unica</name>
    <dbReference type="NCBI Taxonomy" id="2975056"/>
    <lineage>
        <taxon>Bacteria</taxon>
        <taxon>Pseudomonadati</taxon>
        <taxon>Pseudomonadota</taxon>
        <taxon>Alphaproteobacteria</taxon>
        <taxon>Emcibacterales</taxon>
        <taxon>Govanellaceae</taxon>
        <taxon>Govanella</taxon>
    </lineage>
</organism>
<evidence type="ECO:0000256" key="4">
    <source>
        <dbReference type="ARBA" id="ARBA00023306"/>
    </source>
</evidence>
<dbReference type="InterPro" id="IPR003494">
    <property type="entry name" value="SHS2_FtsA"/>
</dbReference>
<keyword evidence="2 5" id="KW-0132">Cell division</keyword>
<dbReference type="InterPro" id="IPR020823">
    <property type="entry name" value="Cell_div_FtsA"/>
</dbReference>
<dbReference type="EMBL" id="JANWOI010000005">
    <property type="protein sequence ID" value="MDA5195083.1"/>
    <property type="molecule type" value="Genomic_DNA"/>
</dbReference>
<dbReference type="GO" id="GO:0043093">
    <property type="term" value="P:FtsZ-dependent cytokinesis"/>
    <property type="evidence" value="ECO:0007669"/>
    <property type="project" value="UniProtKB-UniRule"/>
</dbReference>
<dbReference type="SUPFAM" id="SSF53067">
    <property type="entry name" value="Actin-like ATPase domain"/>
    <property type="match status" value="2"/>
</dbReference>
<keyword evidence="1 5" id="KW-1003">Cell membrane</keyword>
<dbReference type="Pfam" id="PF14450">
    <property type="entry name" value="FtsA"/>
    <property type="match status" value="1"/>
</dbReference>
<dbReference type="PANTHER" id="PTHR32432">
    <property type="entry name" value="CELL DIVISION PROTEIN FTSA-RELATED"/>
    <property type="match status" value="1"/>
</dbReference>
<evidence type="ECO:0000259" key="7">
    <source>
        <dbReference type="SMART" id="SM00842"/>
    </source>
</evidence>
<comment type="caution">
    <text evidence="8">The sequence shown here is derived from an EMBL/GenBank/DDBJ whole genome shotgun (WGS) entry which is preliminary data.</text>
</comment>
<keyword evidence="3 5" id="KW-0472">Membrane</keyword>
<name>A0A9X3U0Y4_9PROT</name>
<dbReference type="Pfam" id="PF02491">
    <property type="entry name" value="SHS2_FTSA"/>
    <property type="match status" value="1"/>
</dbReference>
<keyword evidence="4 5" id="KW-0131">Cell cycle</keyword>
<dbReference type="CDD" id="cd24048">
    <property type="entry name" value="ASKHA_NBD_FtsA"/>
    <property type="match status" value="1"/>
</dbReference>
<comment type="function">
    <text evidence="5 6">Cell division protein that is involved in the assembly of the Z ring. May serve as a membrane anchor for the Z ring.</text>
</comment>
<dbReference type="InterPro" id="IPR043129">
    <property type="entry name" value="ATPase_NBD"/>
</dbReference>
<comment type="similarity">
    <text evidence="5 6">Belongs to the FtsA/MreB family.</text>
</comment>
<comment type="subunit">
    <text evidence="5">Self-interacts. Interacts with FtsZ.</text>
</comment>
<sequence length="412" mass="43786">MAVARDKFVAALDVGSSKVCCFIARQTDEGGVRVVGIGHQVSTGLKAGAVVDMEETETSIRTAVDAAERMAGTPIDEVYVNLSLSSIQSEGVSVDVAVEGHEIGNADILHVLDRGRAAFDARGREIVHALPVSYAVDQSFGVREPRGLIGERLGVEMHVVTAPASPIRNLEACVGRGHLRVAGFVVSPYAAGLSSLVEDEKDLGVVLVDMGGGTTSIAVFIDGAMAYTSVIPVGGNHVTNDIARGLLTPVSHAERMKTLFGSALPSASDDREIIDVPQVGEHDVDSMSRIPRSMLTGIIRPRLEETFELVRDRLIESGFDRLAGRRVVLTGGASQLPGTRDLATRVLDKRVRVGQPLTVHGLADVTQGPAFSTCAGLLTYAVSGPVEAQARPTMADPRNRLARVGRWLRENF</sequence>
<dbReference type="GO" id="GO:0032153">
    <property type="term" value="C:cell division site"/>
    <property type="evidence" value="ECO:0007669"/>
    <property type="project" value="UniProtKB-UniRule"/>
</dbReference>
<evidence type="ECO:0000256" key="2">
    <source>
        <dbReference type="ARBA" id="ARBA00022618"/>
    </source>
</evidence>
<gene>
    <name evidence="5 8" type="primary">ftsA</name>
    <name evidence="8" type="ORF">NYP16_14110</name>
</gene>
<evidence type="ECO:0000256" key="3">
    <source>
        <dbReference type="ARBA" id="ARBA00023136"/>
    </source>
</evidence>
<dbReference type="Proteomes" id="UP001141619">
    <property type="component" value="Unassembled WGS sequence"/>
</dbReference>
<dbReference type="GO" id="GO:0009898">
    <property type="term" value="C:cytoplasmic side of plasma membrane"/>
    <property type="evidence" value="ECO:0007669"/>
    <property type="project" value="UniProtKB-UniRule"/>
</dbReference>
<comment type="subcellular location">
    <subcellularLocation>
        <location evidence="5">Cell membrane</location>
        <topology evidence="5">Peripheral membrane protein</topology>
        <orientation evidence="5">Cytoplasmic side</orientation>
    </subcellularLocation>
    <text evidence="5">Localizes to the Z ring in an FtsZ-dependent manner. Targeted to the membrane through a conserved C-terminal amphipathic helix.</text>
</comment>
<reference evidence="8" key="2">
    <citation type="journal article" date="2023" name="Syst. Appl. Microbiol.">
        <title>Govania unica gen. nov., sp. nov., a rare biosphere bacterium that represents a novel family in the class Alphaproteobacteria.</title>
        <authorList>
            <person name="Vandamme P."/>
            <person name="Peeters C."/>
            <person name="Hettiarachchi A."/>
            <person name="Cnockaert M."/>
            <person name="Carlier A."/>
        </authorList>
    </citation>
    <scope>NUCLEOTIDE SEQUENCE</scope>
    <source>
        <strain evidence="8">LMG 31809</strain>
    </source>
</reference>
<dbReference type="AlphaFoldDB" id="A0A9X3U0Y4"/>
<dbReference type="Gene3D" id="3.30.420.40">
    <property type="match status" value="2"/>
</dbReference>
<dbReference type="RefSeq" id="WP_274944796.1">
    <property type="nucleotide sequence ID" value="NZ_JANWOI010000005.1"/>
</dbReference>
<evidence type="ECO:0000313" key="9">
    <source>
        <dbReference type="Proteomes" id="UP001141619"/>
    </source>
</evidence>
<evidence type="ECO:0000256" key="5">
    <source>
        <dbReference type="HAMAP-Rule" id="MF_02033"/>
    </source>
</evidence>
<dbReference type="PANTHER" id="PTHR32432:SF4">
    <property type="entry name" value="CELL DIVISION PROTEIN FTSA"/>
    <property type="match status" value="1"/>
</dbReference>
<accession>A0A9X3U0Y4</accession>
<dbReference type="NCBIfam" id="TIGR01174">
    <property type="entry name" value="ftsA"/>
    <property type="match status" value="1"/>
</dbReference>
<dbReference type="HAMAP" id="MF_02033">
    <property type="entry name" value="FtsA"/>
    <property type="match status" value="1"/>
</dbReference>